<accession>A0A2T0U4B5</accession>
<evidence type="ECO:0000259" key="1">
    <source>
        <dbReference type="PROSITE" id="PS51186"/>
    </source>
</evidence>
<comment type="caution">
    <text evidence="2">The sequence shown here is derived from an EMBL/GenBank/DDBJ whole genome shotgun (WGS) entry which is preliminary data.</text>
</comment>
<dbReference type="InterPro" id="IPR016181">
    <property type="entry name" value="Acyl_CoA_acyltransferase"/>
</dbReference>
<dbReference type="InterPro" id="IPR000182">
    <property type="entry name" value="GNAT_dom"/>
</dbReference>
<dbReference type="PROSITE" id="PS51186">
    <property type="entry name" value="GNAT"/>
    <property type="match status" value="1"/>
</dbReference>
<dbReference type="PANTHER" id="PTHR43792:SF1">
    <property type="entry name" value="N-ACETYLTRANSFERASE DOMAIN-CONTAINING PROTEIN"/>
    <property type="match status" value="1"/>
</dbReference>
<dbReference type="Pfam" id="PF13302">
    <property type="entry name" value="Acetyltransf_3"/>
    <property type="match status" value="1"/>
</dbReference>
<protein>
    <submittedName>
        <fullName evidence="2">RimJ/RimL family protein N-acetyltransferase</fullName>
    </submittedName>
</protein>
<dbReference type="SUPFAM" id="SSF55729">
    <property type="entry name" value="Acyl-CoA N-acyltransferases (Nat)"/>
    <property type="match status" value="1"/>
</dbReference>
<dbReference type="Proteomes" id="UP000238034">
    <property type="component" value="Unassembled WGS sequence"/>
</dbReference>
<dbReference type="GO" id="GO:0016747">
    <property type="term" value="F:acyltransferase activity, transferring groups other than amino-acyl groups"/>
    <property type="evidence" value="ECO:0007669"/>
    <property type="project" value="InterPro"/>
</dbReference>
<evidence type="ECO:0000313" key="2">
    <source>
        <dbReference type="EMBL" id="PRY52763.1"/>
    </source>
</evidence>
<sequence>MADNSLFISKYTPNDFHAYHSLVMDDDVMRYISGTGLSEEDAQAKFNSILSINAQQGSLGYFKVYNHQNTFIGDCKLERSKDSCPALEIGYILKKDFWGQGYGTEICTRLLALAHQVAPTLDVVAIIDPENTASKKLLKKCGFRSFFIGVENGLATEKLIHSKISK</sequence>
<dbReference type="PANTHER" id="PTHR43792">
    <property type="entry name" value="GNAT FAMILY, PUTATIVE (AFU_ORTHOLOGUE AFUA_3G00765)-RELATED-RELATED"/>
    <property type="match status" value="1"/>
</dbReference>
<gene>
    <name evidence="2" type="ORF">B0I27_105232</name>
</gene>
<dbReference type="Gene3D" id="3.40.630.30">
    <property type="match status" value="1"/>
</dbReference>
<dbReference type="AlphaFoldDB" id="A0A2T0U4B5"/>
<keyword evidence="2" id="KW-0808">Transferase</keyword>
<organism evidence="2 3">
    <name type="scientific">Arcticibacter pallidicorallinus</name>
    <dbReference type="NCBI Taxonomy" id="1259464"/>
    <lineage>
        <taxon>Bacteria</taxon>
        <taxon>Pseudomonadati</taxon>
        <taxon>Bacteroidota</taxon>
        <taxon>Sphingobacteriia</taxon>
        <taxon>Sphingobacteriales</taxon>
        <taxon>Sphingobacteriaceae</taxon>
        <taxon>Arcticibacter</taxon>
    </lineage>
</organism>
<proteinExistence type="predicted"/>
<keyword evidence="3" id="KW-1185">Reference proteome</keyword>
<dbReference type="OrthoDB" id="9788916at2"/>
<feature type="domain" description="N-acetyltransferase" evidence="1">
    <location>
        <begin position="6"/>
        <end position="161"/>
    </location>
</feature>
<dbReference type="EMBL" id="PVTH01000005">
    <property type="protein sequence ID" value="PRY52763.1"/>
    <property type="molecule type" value="Genomic_DNA"/>
</dbReference>
<name>A0A2T0U4B5_9SPHI</name>
<reference evidence="2 3" key="1">
    <citation type="submission" date="2018-03" db="EMBL/GenBank/DDBJ databases">
        <title>Genomic Encyclopedia of Type Strains, Phase III (KMG-III): the genomes of soil and plant-associated and newly described type strains.</title>
        <authorList>
            <person name="Whitman W."/>
        </authorList>
    </citation>
    <scope>NUCLEOTIDE SEQUENCE [LARGE SCALE GENOMIC DNA]</scope>
    <source>
        <strain evidence="2 3">CGMCC 1.9313</strain>
    </source>
</reference>
<dbReference type="InterPro" id="IPR051531">
    <property type="entry name" value="N-acetyltransferase"/>
</dbReference>
<evidence type="ECO:0000313" key="3">
    <source>
        <dbReference type="Proteomes" id="UP000238034"/>
    </source>
</evidence>
<dbReference type="RefSeq" id="WP_106293171.1">
    <property type="nucleotide sequence ID" value="NZ_PVTH01000005.1"/>
</dbReference>